<dbReference type="Proteomes" id="UP001058364">
    <property type="component" value="Chromosome"/>
</dbReference>
<organism evidence="1 2">
    <name type="scientific">Mesomycoplasma molare</name>
    <dbReference type="NCBI Taxonomy" id="171288"/>
    <lineage>
        <taxon>Bacteria</taxon>
        <taxon>Bacillati</taxon>
        <taxon>Mycoplasmatota</taxon>
        <taxon>Mycoplasmoidales</taxon>
        <taxon>Metamycoplasmataceae</taxon>
        <taxon>Mesomycoplasma</taxon>
    </lineage>
</organism>
<name>A0ABY5TTS0_9BACT</name>
<gene>
    <name evidence="1" type="ORF">NX772_03075</name>
</gene>
<evidence type="ECO:0000313" key="1">
    <source>
        <dbReference type="EMBL" id="UWD34063.1"/>
    </source>
</evidence>
<keyword evidence="2" id="KW-1185">Reference proteome</keyword>
<proteinExistence type="predicted"/>
<protein>
    <submittedName>
        <fullName evidence="1">Uncharacterized protein</fullName>
    </submittedName>
</protein>
<evidence type="ECO:0000313" key="2">
    <source>
        <dbReference type="Proteomes" id="UP001058364"/>
    </source>
</evidence>
<dbReference type="RefSeq" id="WP_156925605.1">
    <property type="nucleotide sequence ID" value="NZ_CP103423.1"/>
</dbReference>
<accession>A0ABY5TTS0</accession>
<sequence length="217" mass="25241">MLDIPRKNTMEQLMEYKNKIEIEALRNELKKKNPEIDYNDFTQSLMFASIDGHITKLKHLENILSIWEKKVKPQRLATLKAEQKFLEQEIKNSKELLENEYEILKAPEYNNIAESEQNDKYFYTTLKRTINASQNAIGLLYKRYHALISEKASLESNNGTISIDGNGKITVSDQGLNEIYQNIRNEILGTIQVSISKERLRQVILENALDQEEDADF</sequence>
<dbReference type="EMBL" id="CP103423">
    <property type="protein sequence ID" value="UWD34063.1"/>
    <property type="molecule type" value="Genomic_DNA"/>
</dbReference>
<reference evidence="1" key="1">
    <citation type="submission" date="2022-08" db="EMBL/GenBank/DDBJ databases">
        <title>Complete genome sequence of Mycoplasma molare type strain H 542.</title>
        <authorList>
            <person name="Spergser J."/>
        </authorList>
    </citation>
    <scope>NUCLEOTIDE SEQUENCE</scope>
    <source>
        <strain evidence="1">H 542</strain>
    </source>
</reference>